<evidence type="ECO:0000256" key="2">
    <source>
        <dbReference type="SAM" id="SignalP"/>
    </source>
</evidence>
<feature type="compositionally biased region" description="Low complexity" evidence="1">
    <location>
        <begin position="61"/>
        <end position="75"/>
    </location>
</feature>
<feature type="signal peptide" evidence="2">
    <location>
        <begin position="1"/>
        <end position="19"/>
    </location>
</feature>
<proteinExistence type="evidence at transcript level"/>
<evidence type="ECO:0000256" key="1">
    <source>
        <dbReference type="SAM" id="MobiDB-lite"/>
    </source>
</evidence>
<name>A0A0C9RW63_AMBAM</name>
<organism evidence="3">
    <name type="scientific">Amblyomma americanum</name>
    <name type="common">Lone star tick</name>
    <dbReference type="NCBI Taxonomy" id="6943"/>
    <lineage>
        <taxon>Eukaryota</taxon>
        <taxon>Metazoa</taxon>
        <taxon>Ecdysozoa</taxon>
        <taxon>Arthropoda</taxon>
        <taxon>Chelicerata</taxon>
        <taxon>Arachnida</taxon>
        <taxon>Acari</taxon>
        <taxon>Parasitiformes</taxon>
        <taxon>Ixodida</taxon>
        <taxon>Ixodoidea</taxon>
        <taxon>Ixodidae</taxon>
        <taxon>Amblyomminae</taxon>
        <taxon>Amblyomma</taxon>
    </lineage>
</organism>
<accession>A0A0C9RW63</accession>
<reference evidence="3" key="1">
    <citation type="journal article" date="2015" name="PLoS ONE">
        <title>An Insight into the Sialome of the Lone Star Tick, Amblyomma americanum, with a Glimpse on Its Time Dependent Gene Expression.</title>
        <authorList>
            <person name="Karim S."/>
            <person name="Ribeiro J.M."/>
        </authorList>
    </citation>
    <scope>NUCLEOTIDE SEQUENCE</scope>
    <source>
        <tissue evidence="3">Salivary gland</tissue>
    </source>
</reference>
<evidence type="ECO:0000313" key="3">
    <source>
        <dbReference type="EMBL" id="JAG91811.1"/>
    </source>
</evidence>
<feature type="chain" id="PRO_5002202915" evidence="2">
    <location>
        <begin position="20"/>
        <end position="109"/>
    </location>
</feature>
<dbReference type="AlphaFoldDB" id="A0A0C9RW63"/>
<feature type="region of interest" description="Disordered" evidence="1">
    <location>
        <begin position="23"/>
        <end position="87"/>
    </location>
</feature>
<dbReference type="EMBL" id="GBZX01000929">
    <property type="protein sequence ID" value="JAG91811.1"/>
    <property type="molecule type" value="mRNA"/>
</dbReference>
<keyword evidence="2" id="KW-0732">Signal</keyword>
<protein>
    <submittedName>
        <fullName evidence="3">Putative secreted protein</fullName>
    </submittedName>
</protein>
<sequence length="109" mass="11447">MRPTTLALSLLILVVVCLADSDQRGDRADCPSSGCAREERELVADNPAEGTNAAHEEGSTPVRSPAAAASRQARSPAHDSHQQDSSSPLLKVNFWLTLLISALAAALLS</sequence>